<dbReference type="AlphaFoldDB" id="A0A7H0VIR6"/>
<keyword evidence="5" id="KW-0812">Transmembrane</keyword>
<reference evidence="9 10" key="1">
    <citation type="submission" date="2020-08" db="EMBL/GenBank/DDBJ databases">
        <title>Croceimicrobium hydrocarbonivorans gen. nov., sp. nov., a novel marine bacterium isolated from a bacterial consortium that degrades polyethylene terephthalate.</title>
        <authorList>
            <person name="Liu R."/>
        </authorList>
    </citation>
    <scope>NUCLEOTIDE SEQUENCE [LARGE SCALE GENOMIC DNA]</scope>
    <source>
        <strain evidence="9 10">A20-9</strain>
    </source>
</reference>
<dbReference type="PANTHER" id="PTHR30026:SF20">
    <property type="entry name" value="OUTER MEMBRANE PROTEIN TOLC"/>
    <property type="match status" value="1"/>
</dbReference>
<name>A0A7H0VIR6_9FLAO</name>
<keyword evidence="10" id="KW-1185">Reference proteome</keyword>
<evidence type="ECO:0000256" key="3">
    <source>
        <dbReference type="ARBA" id="ARBA00022448"/>
    </source>
</evidence>
<gene>
    <name evidence="9" type="ORF">H4K34_07165</name>
</gene>
<comment type="subcellular location">
    <subcellularLocation>
        <location evidence="1">Cell outer membrane</location>
    </subcellularLocation>
</comment>
<sequence length="445" mass="49973">MKKNSLLLILALFAAQAQAQSDTLALSEAVRIALEQNLDIRVAQQSQRIADKQENWGQAGFLPNVSANAAYSYSQTDVQQQLAVGSDTSGAPAPIREFNDAVAENYSAGINASYVLFDGLGRINNLQKLQLQKEQSEVQLRFTIENTLLQVFSAYFNLAQQSEQVDIARESVKLSLKRYQRAETALELGSQSRLEALSAQVDLRRDSVALFNAQNSLEKGLRELNRLLNFPIDTSYAFETQLDYRSDLIFGSLLTEAMQNNAALIQAQIARDINRKNLNIAWSDRLPEIAANAGYSYSRQDNEGGFLRFTQNTGWNYGLSAQWNIFSSYRSQTAVEVARIAIFQSELSQEKAKQQVQTDLANAWLDYTNARKVLDLERRNLKVALINFERSEEAYALGNITNVQLREAQLNYISTKASLNSLRYQLKLAEIELQRVAGVLMQNTP</sequence>
<dbReference type="SUPFAM" id="SSF56954">
    <property type="entry name" value="Outer membrane efflux proteins (OEP)"/>
    <property type="match status" value="1"/>
</dbReference>
<evidence type="ECO:0000256" key="7">
    <source>
        <dbReference type="ARBA" id="ARBA00023237"/>
    </source>
</evidence>
<evidence type="ECO:0000313" key="9">
    <source>
        <dbReference type="EMBL" id="QNR25614.1"/>
    </source>
</evidence>
<keyword evidence="3" id="KW-0813">Transport</keyword>
<accession>A0A7H0VIR6</accession>
<dbReference type="RefSeq" id="WP_210760140.1">
    <property type="nucleotide sequence ID" value="NZ_CP060139.1"/>
</dbReference>
<dbReference type="InterPro" id="IPR051906">
    <property type="entry name" value="TolC-like"/>
</dbReference>
<evidence type="ECO:0000256" key="8">
    <source>
        <dbReference type="SAM" id="SignalP"/>
    </source>
</evidence>
<organism evidence="9 10">
    <name type="scientific">Croceimicrobium hydrocarbonivorans</name>
    <dbReference type="NCBI Taxonomy" id="2761580"/>
    <lineage>
        <taxon>Bacteria</taxon>
        <taxon>Pseudomonadati</taxon>
        <taxon>Bacteroidota</taxon>
        <taxon>Flavobacteriia</taxon>
        <taxon>Flavobacteriales</taxon>
        <taxon>Owenweeksiaceae</taxon>
        <taxon>Croceimicrobium</taxon>
    </lineage>
</organism>
<dbReference type="Gene3D" id="1.20.1600.10">
    <property type="entry name" value="Outer membrane efflux proteins (OEP)"/>
    <property type="match status" value="1"/>
</dbReference>
<keyword evidence="7" id="KW-0998">Cell outer membrane</keyword>
<feature type="chain" id="PRO_5028830183" evidence="8">
    <location>
        <begin position="20"/>
        <end position="445"/>
    </location>
</feature>
<dbReference type="GO" id="GO:0015288">
    <property type="term" value="F:porin activity"/>
    <property type="evidence" value="ECO:0007669"/>
    <property type="project" value="TreeGrafter"/>
</dbReference>
<evidence type="ECO:0000256" key="6">
    <source>
        <dbReference type="ARBA" id="ARBA00023136"/>
    </source>
</evidence>
<dbReference type="EMBL" id="CP060139">
    <property type="protein sequence ID" value="QNR25614.1"/>
    <property type="molecule type" value="Genomic_DNA"/>
</dbReference>
<keyword evidence="8" id="KW-0732">Signal</keyword>
<dbReference type="Pfam" id="PF02321">
    <property type="entry name" value="OEP"/>
    <property type="match status" value="2"/>
</dbReference>
<evidence type="ECO:0000313" key="10">
    <source>
        <dbReference type="Proteomes" id="UP000516305"/>
    </source>
</evidence>
<evidence type="ECO:0000256" key="5">
    <source>
        <dbReference type="ARBA" id="ARBA00022692"/>
    </source>
</evidence>
<dbReference type="PANTHER" id="PTHR30026">
    <property type="entry name" value="OUTER MEMBRANE PROTEIN TOLC"/>
    <property type="match status" value="1"/>
</dbReference>
<dbReference type="GO" id="GO:1990281">
    <property type="term" value="C:efflux pump complex"/>
    <property type="evidence" value="ECO:0007669"/>
    <property type="project" value="TreeGrafter"/>
</dbReference>
<evidence type="ECO:0000256" key="4">
    <source>
        <dbReference type="ARBA" id="ARBA00022452"/>
    </source>
</evidence>
<keyword evidence="4" id="KW-1134">Transmembrane beta strand</keyword>
<evidence type="ECO:0000256" key="2">
    <source>
        <dbReference type="ARBA" id="ARBA00007613"/>
    </source>
</evidence>
<dbReference type="GO" id="GO:0009279">
    <property type="term" value="C:cell outer membrane"/>
    <property type="evidence" value="ECO:0007669"/>
    <property type="project" value="UniProtKB-SubCell"/>
</dbReference>
<feature type="signal peptide" evidence="8">
    <location>
        <begin position="1"/>
        <end position="19"/>
    </location>
</feature>
<dbReference type="Proteomes" id="UP000516305">
    <property type="component" value="Chromosome"/>
</dbReference>
<keyword evidence="6" id="KW-0472">Membrane</keyword>
<dbReference type="KEGG" id="chyd:H4K34_07165"/>
<comment type="similarity">
    <text evidence="2">Belongs to the outer membrane factor (OMF) (TC 1.B.17) family.</text>
</comment>
<dbReference type="GO" id="GO:0015562">
    <property type="term" value="F:efflux transmembrane transporter activity"/>
    <property type="evidence" value="ECO:0007669"/>
    <property type="project" value="InterPro"/>
</dbReference>
<evidence type="ECO:0000256" key="1">
    <source>
        <dbReference type="ARBA" id="ARBA00004442"/>
    </source>
</evidence>
<dbReference type="InterPro" id="IPR003423">
    <property type="entry name" value="OMP_efflux"/>
</dbReference>
<protein>
    <submittedName>
        <fullName evidence="9">TolC family protein</fullName>
    </submittedName>
</protein>
<proteinExistence type="inferred from homology"/>